<protein>
    <submittedName>
        <fullName evidence="2">Sel1 repeat family protein</fullName>
    </submittedName>
</protein>
<dbReference type="InterPro" id="IPR006597">
    <property type="entry name" value="Sel1-like"/>
</dbReference>
<keyword evidence="1" id="KW-0802">TPR repeat</keyword>
<dbReference type="EMBL" id="VUMW01000004">
    <property type="protein sequence ID" value="MST79348.1"/>
    <property type="molecule type" value="Genomic_DNA"/>
</dbReference>
<comment type="caution">
    <text evidence="2">The sequence shown here is derived from an EMBL/GenBank/DDBJ whole genome shotgun (WGS) entry which is preliminary data.</text>
</comment>
<evidence type="ECO:0000313" key="2">
    <source>
        <dbReference type="EMBL" id="MST79348.1"/>
    </source>
</evidence>
<evidence type="ECO:0000313" key="3">
    <source>
        <dbReference type="Proteomes" id="UP000452141"/>
    </source>
</evidence>
<accession>A0A844FLU7</accession>
<dbReference type="RefSeq" id="WP_154486443.1">
    <property type="nucleotide sequence ID" value="NZ_VUMW01000004.1"/>
</dbReference>
<dbReference type="PROSITE" id="PS50005">
    <property type="entry name" value="TPR"/>
    <property type="match status" value="1"/>
</dbReference>
<feature type="repeat" description="TPR" evidence="1">
    <location>
        <begin position="10"/>
        <end position="43"/>
    </location>
</feature>
<sequence>MDEHSDYSESDALLDNGAEAYRNGDFEKAKRYYEQAAELGNNQALCNLGYIYEYGRTGEKDPEQAFYCYSEAALGGNANALYKVGDAYYYGDFVKKNPRLAFKYYMMAGQNLETDKDDDIRSDIDYRLAKCCAYGIGAKKDLMSALHFINDAEAEVYLDQAYHKPGWQKLKWKIEDLRKEILVELDELLDHSKIRYE</sequence>
<dbReference type="Pfam" id="PF08238">
    <property type="entry name" value="Sel1"/>
    <property type="match status" value="4"/>
</dbReference>
<gene>
    <name evidence="2" type="ORF">FYJ61_02385</name>
</gene>
<dbReference type="SMART" id="SM00671">
    <property type="entry name" value="SEL1"/>
    <property type="match status" value="4"/>
</dbReference>
<dbReference type="InterPro" id="IPR019734">
    <property type="entry name" value="TPR_rpt"/>
</dbReference>
<reference evidence="2 3" key="1">
    <citation type="submission" date="2019-08" db="EMBL/GenBank/DDBJ databases">
        <title>In-depth cultivation of the pig gut microbiome towards novel bacterial diversity and tailored functional studies.</title>
        <authorList>
            <person name="Wylensek D."/>
            <person name="Hitch T.C.A."/>
            <person name="Clavel T."/>
        </authorList>
    </citation>
    <scope>NUCLEOTIDE SEQUENCE [LARGE SCALE GENOMIC DNA]</scope>
    <source>
        <strain evidence="2 3">WCA-470BD-2E</strain>
    </source>
</reference>
<organism evidence="2 3">
    <name type="scientific">Lactobacillus equicursoris</name>
    <dbReference type="NCBI Taxonomy" id="420645"/>
    <lineage>
        <taxon>Bacteria</taxon>
        <taxon>Bacillati</taxon>
        <taxon>Bacillota</taxon>
        <taxon>Bacilli</taxon>
        <taxon>Lactobacillales</taxon>
        <taxon>Lactobacillaceae</taxon>
        <taxon>Lactobacillus</taxon>
    </lineage>
</organism>
<dbReference type="AlphaFoldDB" id="A0A844FLU7"/>
<dbReference type="Gene3D" id="1.25.40.10">
    <property type="entry name" value="Tetratricopeptide repeat domain"/>
    <property type="match status" value="1"/>
</dbReference>
<dbReference type="PANTHER" id="PTHR43628:SF1">
    <property type="entry name" value="CHITIN SYNTHASE REGULATORY FACTOR 2-RELATED"/>
    <property type="match status" value="1"/>
</dbReference>
<dbReference type="PANTHER" id="PTHR43628">
    <property type="entry name" value="ACTIVATOR OF C KINASE PROTEIN 1-RELATED"/>
    <property type="match status" value="1"/>
</dbReference>
<dbReference type="SUPFAM" id="SSF81901">
    <property type="entry name" value="HCP-like"/>
    <property type="match status" value="1"/>
</dbReference>
<evidence type="ECO:0000256" key="1">
    <source>
        <dbReference type="PROSITE-ProRule" id="PRU00339"/>
    </source>
</evidence>
<name>A0A844FLU7_9LACO</name>
<dbReference type="Proteomes" id="UP000452141">
    <property type="component" value="Unassembled WGS sequence"/>
</dbReference>
<dbReference type="InterPro" id="IPR011990">
    <property type="entry name" value="TPR-like_helical_dom_sf"/>
</dbReference>
<dbReference type="InterPro" id="IPR052945">
    <property type="entry name" value="Mitotic_Regulator"/>
</dbReference>
<proteinExistence type="predicted"/>